<dbReference type="GO" id="GO:0046872">
    <property type="term" value="F:metal ion binding"/>
    <property type="evidence" value="ECO:0007669"/>
    <property type="project" value="UniProtKB-KW"/>
</dbReference>
<feature type="domain" description="5'-Nucleotidase C-terminal" evidence="10">
    <location>
        <begin position="351"/>
        <end position="531"/>
    </location>
</feature>
<dbReference type="PROSITE" id="PS00786">
    <property type="entry name" value="5_NUCLEOTIDASE_2"/>
    <property type="match status" value="1"/>
</dbReference>
<dbReference type="Proteomes" id="UP001607303">
    <property type="component" value="Unassembled WGS sequence"/>
</dbReference>
<evidence type="ECO:0000313" key="12">
    <source>
        <dbReference type="Proteomes" id="UP001607303"/>
    </source>
</evidence>
<dbReference type="FunFam" id="3.60.21.10:FF:000020">
    <property type="entry name" value="NT5E isoform 4"/>
    <property type="match status" value="1"/>
</dbReference>
<dbReference type="Pfam" id="PF00149">
    <property type="entry name" value="Metallophos"/>
    <property type="match status" value="1"/>
</dbReference>
<dbReference type="GO" id="GO:0016020">
    <property type="term" value="C:membrane"/>
    <property type="evidence" value="ECO:0007669"/>
    <property type="project" value="UniProtKB-ARBA"/>
</dbReference>
<comment type="caution">
    <text evidence="11">The sequence shown here is derived from an EMBL/GenBank/DDBJ whole genome shotgun (WGS) entry which is preliminary data.</text>
</comment>
<keyword evidence="5 8" id="KW-0732">Signal</keyword>
<reference evidence="11 12" key="1">
    <citation type="journal article" date="2024" name="Ann. Entomol. Soc. Am.">
        <title>Genomic analyses of the southern and eastern yellowjacket wasps (Hymenoptera: Vespidae) reveal evolutionary signatures of social life.</title>
        <authorList>
            <person name="Catto M.A."/>
            <person name="Caine P.B."/>
            <person name="Orr S.E."/>
            <person name="Hunt B.G."/>
            <person name="Goodisman M.A.D."/>
        </authorList>
    </citation>
    <scope>NUCLEOTIDE SEQUENCE [LARGE SCALE GENOMIC DNA]</scope>
    <source>
        <strain evidence="11">232</strain>
        <tissue evidence="11">Head and thorax</tissue>
    </source>
</reference>
<name>A0ABD2BKT6_VESMC</name>
<keyword evidence="7 8" id="KW-0378">Hydrolase</keyword>
<protein>
    <recommendedName>
        <fullName evidence="3">5'-nucleotidase</fullName>
        <ecNumber evidence="3">3.1.3.5</ecNumber>
    </recommendedName>
</protein>
<dbReference type="FunFam" id="3.90.780.10:FF:000001">
    <property type="entry name" value="NT5E isoform 3"/>
    <property type="match status" value="1"/>
</dbReference>
<evidence type="ECO:0000256" key="2">
    <source>
        <dbReference type="ARBA" id="ARBA00006654"/>
    </source>
</evidence>
<dbReference type="InterPro" id="IPR006179">
    <property type="entry name" value="5_nucleotidase/apyrase"/>
</dbReference>
<dbReference type="PRINTS" id="PR01607">
    <property type="entry name" value="APYRASEFAMLY"/>
</dbReference>
<sequence>MSVLLLRTFPIIFMLFVIANVVVHGNPFPAHNKNEEFTFHIVHTNDMHARFEETSRLSAPICSKQDAAAGKCYGGFARIATLVREARNSSIPTLFLNAGDTYQGSVWYNIYKWKIVAKFLNILAPDAISLGNHEFDDGVNGLIPFIEEAKFPILAANLDLSKQPNLKATKLANSTVLVINGTKIGVIGYLTPETTIIAITENVIINDEIPAIREEAKKLKKQGVDILIALGHSGFNIDKKIAKEVEDIDIVIGGHTNTFLYRGEQPDAEHPEGFYPTEIVQDNGRKVYVVQAYAYTKYLGNFSVTFDSNGEVTHIEGNPILVDHSIKQAPDVLEELDRLRPAIDNISATEVGKTRVLLNGDSKICRREECNLGNLITDAIIDYNTQEYFAKGKWTDAAIAVQNSGSIRASITRALNDKITMGDVLGVLPFGNIIFKTSMTGKQMLSMLEWSVYNLNYNSSDNLFGAFLQFSGLQVLYDISRPPNSRVVSVQVRCAACNIPSYSDLDKNATYEVLINDFMYNGGDGYKMLKDLKYTSMGVTTADVVIQYLKKFSPVYTGVDWRINYVHEKLYSNMLNNESTSSASVRGYSVVLIILLTMITGLLT</sequence>
<comment type="catalytic activity">
    <reaction evidence="1">
        <text>a ribonucleoside 5'-phosphate + H2O = a ribonucleoside + phosphate</text>
        <dbReference type="Rhea" id="RHEA:12484"/>
        <dbReference type="ChEBI" id="CHEBI:15377"/>
        <dbReference type="ChEBI" id="CHEBI:18254"/>
        <dbReference type="ChEBI" id="CHEBI:43474"/>
        <dbReference type="ChEBI" id="CHEBI:58043"/>
        <dbReference type="EC" id="3.1.3.5"/>
    </reaction>
</comment>
<evidence type="ECO:0000256" key="8">
    <source>
        <dbReference type="RuleBase" id="RU362119"/>
    </source>
</evidence>
<keyword evidence="12" id="KW-1185">Reference proteome</keyword>
<dbReference type="EMBL" id="JAYRBN010000074">
    <property type="protein sequence ID" value="KAL2733388.1"/>
    <property type="molecule type" value="Genomic_DNA"/>
</dbReference>
<dbReference type="AlphaFoldDB" id="A0ABD2BKT6"/>
<dbReference type="InterPro" id="IPR036907">
    <property type="entry name" value="5'-Nucleotdase_C_sf"/>
</dbReference>
<feature type="chain" id="PRO_5044529396" description="5'-nucleotidase" evidence="8">
    <location>
        <begin position="26"/>
        <end position="604"/>
    </location>
</feature>
<keyword evidence="6 8" id="KW-0547">Nucleotide-binding</keyword>
<dbReference type="CDD" id="cd07409">
    <property type="entry name" value="MPP_CD73_N"/>
    <property type="match status" value="1"/>
</dbReference>
<gene>
    <name evidence="11" type="ORF">V1477_014356</name>
</gene>
<evidence type="ECO:0000256" key="5">
    <source>
        <dbReference type="ARBA" id="ARBA00022729"/>
    </source>
</evidence>
<feature type="domain" description="Calcineurin-like phosphoesterase" evidence="9">
    <location>
        <begin position="40"/>
        <end position="256"/>
    </location>
</feature>
<dbReference type="SUPFAM" id="SSF55816">
    <property type="entry name" value="5'-nucleotidase (syn. UDP-sugar hydrolase), C-terminal domain"/>
    <property type="match status" value="1"/>
</dbReference>
<evidence type="ECO:0000256" key="4">
    <source>
        <dbReference type="ARBA" id="ARBA00022723"/>
    </source>
</evidence>
<keyword evidence="4" id="KW-0479">Metal-binding</keyword>
<comment type="similarity">
    <text evidence="2 8">Belongs to the 5'-nucleotidase family.</text>
</comment>
<dbReference type="InterPro" id="IPR004843">
    <property type="entry name" value="Calcineurin-like_PHP"/>
</dbReference>
<dbReference type="InterPro" id="IPR008334">
    <property type="entry name" value="5'-Nucleotdase_C"/>
</dbReference>
<proteinExistence type="inferred from homology"/>
<dbReference type="EC" id="3.1.3.5" evidence="3"/>
<organism evidence="11 12">
    <name type="scientific">Vespula maculifrons</name>
    <name type="common">Eastern yellow jacket</name>
    <name type="synonym">Wasp</name>
    <dbReference type="NCBI Taxonomy" id="7453"/>
    <lineage>
        <taxon>Eukaryota</taxon>
        <taxon>Metazoa</taxon>
        <taxon>Ecdysozoa</taxon>
        <taxon>Arthropoda</taxon>
        <taxon>Hexapoda</taxon>
        <taxon>Insecta</taxon>
        <taxon>Pterygota</taxon>
        <taxon>Neoptera</taxon>
        <taxon>Endopterygota</taxon>
        <taxon>Hymenoptera</taxon>
        <taxon>Apocrita</taxon>
        <taxon>Aculeata</taxon>
        <taxon>Vespoidea</taxon>
        <taxon>Vespidae</taxon>
        <taxon>Vespinae</taxon>
        <taxon>Vespula</taxon>
    </lineage>
</organism>
<evidence type="ECO:0000256" key="6">
    <source>
        <dbReference type="ARBA" id="ARBA00022741"/>
    </source>
</evidence>
<dbReference type="PANTHER" id="PTHR11575">
    <property type="entry name" value="5'-NUCLEOTIDASE-RELATED"/>
    <property type="match status" value="1"/>
</dbReference>
<evidence type="ECO:0000256" key="3">
    <source>
        <dbReference type="ARBA" id="ARBA00012643"/>
    </source>
</evidence>
<accession>A0ABD2BKT6</accession>
<dbReference type="PANTHER" id="PTHR11575:SF24">
    <property type="entry name" value="5'-NUCLEOTIDASE"/>
    <property type="match status" value="1"/>
</dbReference>
<dbReference type="SUPFAM" id="SSF56300">
    <property type="entry name" value="Metallo-dependent phosphatases"/>
    <property type="match status" value="1"/>
</dbReference>
<dbReference type="Gene3D" id="3.60.21.10">
    <property type="match status" value="1"/>
</dbReference>
<dbReference type="Gene3D" id="3.90.780.10">
    <property type="entry name" value="5'-Nucleotidase, C-terminal domain"/>
    <property type="match status" value="1"/>
</dbReference>
<feature type="signal peptide" evidence="8">
    <location>
        <begin position="1"/>
        <end position="25"/>
    </location>
</feature>
<dbReference type="InterPro" id="IPR029052">
    <property type="entry name" value="Metallo-depent_PP-like"/>
</dbReference>
<dbReference type="GO" id="GO:0008253">
    <property type="term" value="F:5'-nucleotidase activity"/>
    <property type="evidence" value="ECO:0007669"/>
    <property type="project" value="UniProtKB-EC"/>
</dbReference>
<evidence type="ECO:0000259" key="10">
    <source>
        <dbReference type="Pfam" id="PF02872"/>
    </source>
</evidence>
<evidence type="ECO:0000313" key="11">
    <source>
        <dbReference type="EMBL" id="KAL2733388.1"/>
    </source>
</evidence>
<dbReference type="Pfam" id="PF02872">
    <property type="entry name" value="5_nucleotid_C"/>
    <property type="match status" value="1"/>
</dbReference>
<evidence type="ECO:0000256" key="1">
    <source>
        <dbReference type="ARBA" id="ARBA00000815"/>
    </source>
</evidence>
<evidence type="ECO:0000259" key="9">
    <source>
        <dbReference type="Pfam" id="PF00149"/>
    </source>
</evidence>
<dbReference type="InterPro" id="IPR006146">
    <property type="entry name" value="5'-Nucleotdase_CS"/>
</dbReference>
<dbReference type="GO" id="GO:0000166">
    <property type="term" value="F:nucleotide binding"/>
    <property type="evidence" value="ECO:0007669"/>
    <property type="project" value="UniProtKB-KW"/>
</dbReference>
<evidence type="ECO:0000256" key="7">
    <source>
        <dbReference type="ARBA" id="ARBA00022801"/>
    </source>
</evidence>